<reference evidence="2" key="1">
    <citation type="submission" date="2018-05" db="EMBL/GenBank/DDBJ databases">
        <authorList>
            <person name="Lanie J.A."/>
            <person name="Ng W.-L."/>
            <person name="Kazmierczak K.M."/>
            <person name="Andrzejewski T.M."/>
            <person name="Davidsen T.M."/>
            <person name="Wayne K.J."/>
            <person name="Tettelin H."/>
            <person name="Glass J.I."/>
            <person name="Rusch D."/>
            <person name="Podicherti R."/>
            <person name="Tsui H.-C.T."/>
            <person name="Winkler M.E."/>
        </authorList>
    </citation>
    <scope>NUCLEOTIDE SEQUENCE</scope>
</reference>
<gene>
    <name evidence="2" type="ORF">METZ01_LOCUS444415</name>
</gene>
<dbReference type="InterPro" id="IPR027304">
    <property type="entry name" value="Trigger_fact/SurA_dom_sf"/>
</dbReference>
<organism evidence="2">
    <name type="scientific">marine metagenome</name>
    <dbReference type="NCBI Taxonomy" id="408172"/>
    <lineage>
        <taxon>unclassified sequences</taxon>
        <taxon>metagenomes</taxon>
        <taxon>ecological metagenomes</taxon>
    </lineage>
</organism>
<sequence>MREKTGIVLWFVIFAFVGLIVVEWGADYSGPGQEDVGDVVGVVNGETITVKDFQGALRQLARQTPQDQRPDQGQLVSQIWDGYIRDILLSQEIERLGIEVTDKELAFYTRNNPPPAVQA</sequence>
<proteinExistence type="predicted"/>
<keyword evidence="1" id="KW-0472">Membrane</keyword>
<evidence type="ECO:0000313" key="2">
    <source>
        <dbReference type="EMBL" id="SVD91561.1"/>
    </source>
</evidence>
<dbReference type="SUPFAM" id="SSF109998">
    <property type="entry name" value="Triger factor/SurA peptide-binding domain-like"/>
    <property type="match status" value="1"/>
</dbReference>
<protein>
    <recommendedName>
        <fullName evidence="3">SurA N-terminal domain-containing protein</fullName>
    </recommendedName>
</protein>
<dbReference type="Pfam" id="PF13623">
    <property type="entry name" value="SurA_N_2"/>
    <property type="match status" value="1"/>
</dbReference>
<name>A0A382Z7T6_9ZZZZ</name>
<evidence type="ECO:0008006" key="3">
    <source>
        <dbReference type="Google" id="ProtNLM"/>
    </source>
</evidence>
<evidence type="ECO:0000256" key="1">
    <source>
        <dbReference type="SAM" id="Phobius"/>
    </source>
</evidence>
<dbReference type="EMBL" id="UINC01181726">
    <property type="protein sequence ID" value="SVD91561.1"/>
    <property type="molecule type" value="Genomic_DNA"/>
</dbReference>
<feature type="non-terminal residue" evidence="2">
    <location>
        <position position="119"/>
    </location>
</feature>
<accession>A0A382Z7T6</accession>
<keyword evidence="1" id="KW-0812">Transmembrane</keyword>
<feature type="transmembrane region" description="Helical" evidence="1">
    <location>
        <begin position="7"/>
        <end position="26"/>
    </location>
</feature>
<dbReference type="Gene3D" id="1.10.4030.10">
    <property type="entry name" value="Porin chaperone SurA, peptide-binding domain"/>
    <property type="match status" value="1"/>
</dbReference>
<keyword evidence="1" id="KW-1133">Transmembrane helix</keyword>
<dbReference type="AlphaFoldDB" id="A0A382Z7T6"/>